<proteinExistence type="predicted"/>
<sequence length="104" mass="12511">MWTITERNRRCCYKEAIQRHKEKQVFNKFLQDSRRVPCSEAYQMRGLGRHNSHQKWGIHSTTNLHDDQLIENLAPRLARPALLFAHCCLNRPCYQVLFRIPTRY</sequence>
<dbReference type="HOGENOM" id="CLU_2263887_0_0_1"/>
<reference evidence="1" key="2">
    <citation type="submission" date="2012-05" db="EMBL/GenBank/DDBJ databases">
        <title>Annotation of the Genome Sequence of Fusarium oxysporum HDV247.</title>
        <authorList>
            <consortium name="The Broad Institute Genomics Platform"/>
            <person name="Ma L.-J."/>
            <person name="Corby-Kistler H."/>
            <person name="Broz K."/>
            <person name="Gale L.R."/>
            <person name="Jonkers W."/>
            <person name="O'Donnell K."/>
            <person name="Ploetz R."/>
            <person name="Steinberg C."/>
            <person name="Schwartz D.C."/>
            <person name="VanEtten H."/>
            <person name="Zhou S."/>
            <person name="Young S.K."/>
            <person name="Zeng Q."/>
            <person name="Gargeya S."/>
            <person name="Fitzgerald M."/>
            <person name="Abouelleil A."/>
            <person name="Alvarado L."/>
            <person name="Chapman S.B."/>
            <person name="Gainer-Dewar J."/>
            <person name="Goldberg J."/>
            <person name="Griggs A."/>
            <person name="Gujja S."/>
            <person name="Hansen M."/>
            <person name="Howarth C."/>
            <person name="Imamovic A."/>
            <person name="Ireland A."/>
            <person name="Larimer J."/>
            <person name="McCowan C."/>
            <person name="Murphy C."/>
            <person name="Pearson M."/>
            <person name="Poon T.W."/>
            <person name="Priest M."/>
            <person name="Roberts A."/>
            <person name="Saif S."/>
            <person name="Shea T."/>
            <person name="Sykes S."/>
            <person name="Wortman J."/>
            <person name="Nusbaum C."/>
            <person name="Birren B."/>
        </authorList>
    </citation>
    <scope>NUCLEOTIDE SEQUENCE</scope>
    <source>
        <strain evidence="1">HDV247</strain>
    </source>
</reference>
<name>W9QIS5_FUSOX</name>
<organism evidence="1">
    <name type="scientific">Fusarium oxysporum f. sp. pisi HDV247</name>
    <dbReference type="NCBI Taxonomy" id="1080344"/>
    <lineage>
        <taxon>Eukaryota</taxon>
        <taxon>Fungi</taxon>
        <taxon>Dikarya</taxon>
        <taxon>Ascomycota</taxon>
        <taxon>Pezizomycotina</taxon>
        <taxon>Sordariomycetes</taxon>
        <taxon>Hypocreomycetidae</taxon>
        <taxon>Hypocreales</taxon>
        <taxon>Nectriaceae</taxon>
        <taxon>Fusarium</taxon>
        <taxon>Fusarium oxysporum species complex</taxon>
    </lineage>
</organism>
<dbReference type="EMBL" id="JH650968">
    <property type="protein sequence ID" value="EXA54232.1"/>
    <property type="molecule type" value="Genomic_DNA"/>
</dbReference>
<protein>
    <submittedName>
        <fullName evidence="1">Uncharacterized protein</fullName>
    </submittedName>
</protein>
<dbReference type="Proteomes" id="UP000030751">
    <property type="component" value="Unassembled WGS sequence"/>
</dbReference>
<dbReference type="AlphaFoldDB" id="W9QIS5"/>
<accession>W9QIS5</accession>
<gene>
    <name evidence="1" type="ORF">FOVG_01751</name>
</gene>
<evidence type="ECO:0000313" key="1">
    <source>
        <dbReference type="EMBL" id="EXA54232.1"/>
    </source>
</evidence>
<reference evidence="1" key="1">
    <citation type="submission" date="2011-10" db="EMBL/GenBank/DDBJ databases">
        <title>The Genome Sequence of Fusarium oxysporum HDV247.</title>
        <authorList>
            <consortium name="The Broad Institute Genome Sequencing Platform"/>
            <person name="Ma L.-J."/>
            <person name="Gale L.R."/>
            <person name="Schwartz D.C."/>
            <person name="Zhou S."/>
            <person name="Corby-Kistler H."/>
            <person name="Young S.K."/>
            <person name="Zeng Q."/>
            <person name="Gargeya S."/>
            <person name="Fitzgerald M."/>
            <person name="Haas B."/>
            <person name="Abouelleil A."/>
            <person name="Alvarado L."/>
            <person name="Arachchi H.M."/>
            <person name="Berlin A."/>
            <person name="Brown A."/>
            <person name="Chapman S.B."/>
            <person name="Chen Z."/>
            <person name="Dunbar C."/>
            <person name="Freedman E."/>
            <person name="Gearin G."/>
            <person name="Goldberg J."/>
            <person name="Griggs A."/>
            <person name="Gujja S."/>
            <person name="Heiman D."/>
            <person name="Howarth C."/>
            <person name="Larson L."/>
            <person name="Lui A."/>
            <person name="MacDonald P.J.P."/>
            <person name="Montmayeur A."/>
            <person name="Murphy C."/>
            <person name="Neiman D."/>
            <person name="Pearson M."/>
            <person name="Priest M."/>
            <person name="Roberts A."/>
            <person name="Saif S."/>
            <person name="Shea T."/>
            <person name="Shenoy N."/>
            <person name="Sisk P."/>
            <person name="Stolte C."/>
            <person name="Sykes S."/>
            <person name="Wortman J."/>
            <person name="Nusbaum C."/>
            <person name="Birren B."/>
        </authorList>
    </citation>
    <scope>NUCLEOTIDE SEQUENCE [LARGE SCALE GENOMIC DNA]</scope>
    <source>
        <strain evidence="1">HDV247</strain>
    </source>
</reference>